<evidence type="ECO:0000313" key="2">
    <source>
        <dbReference type="Proteomes" id="UP001501598"/>
    </source>
</evidence>
<comment type="caution">
    <text evidence="1">The sequence shown here is derived from an EMBL/GenBank/DDBJ whole genome shotgun (WGS) entry which is preliminary data.</text>
</comment>
<protein>
    <submittedName>
        <fullName evidence="1">Uncharacterized protein</fullName>
    </submittedName>
</protein>
<organism evidence="1 2">
    <name type="scientific">Pseudonocardia xishanensis</name>
    <dbReference type="NCBI Taxonomy" id="630995"/>
    <lineage>
        <taxon>Bacteria</taxon>
        <taxon>Bacillati</taxon>
        <taxon>Actinomycetota</taxon>
        <taxon>Actinomycetes</taxon>
        <taxon>Pseudonocardiales</taxon>
        <taxon>Pseudonocardiaceae</taxon>
        <taxon>Pseudonocardia</taxon>
    </lineage>
</organism>
<accession>A0ABP8RC29</accession>
<name>A0ABP8RC29_9PSEU</name>
<proteinExistence type="predicted"/>
<gene>
    <name evidence="1" type="ORF">GCM10023175_00570</name>
</gene>
<keyword evidence="2" id="KW-1185">Reference proteome</keyword>
<reference evidence="2" key="1">
    <citation type="journal article" date="2019" name="Int. J. Syst. Evol. Microbiol.">
        <title>The Global Catalogue of Microorganisms (GCM) 10K type strain sequencing project: providing services to taxonomists for standard genome sequencing and annotation.</title>
        <authorList>
            <consortium name="The Broad Institute Genomics Platform"/>
            <consortium name="The Broad Institute Genome Sequencing Center for Infectious Disease"/>
            <person name="Wu L."/>
            <person name="Ma J."/>
        </authorList>
    </citation>
    <scope>NUCLEOTIDE SEQUENCE [LARGE SCALE GENOMIC DNA]</scope>
    <source>
        <strain evidence="2">JCM 17906</strain>
    </source>
</reference>
<dbReference type="EMBL" id="BAABGT010000002">
    <property type="protein sequence ID" value="GAA4535250.1"/>
    <property type="molecule type" value="Genomic_DNA"/>
</dbReference>
<evidence type="ECO:0000313" key="1">
    <source>
        <dbReference type="EMBL" id="GAA4535250.1"/>
    </source>
</evidence>
<dbReference type="Proteomes" id="UP001501598">
    <property type="component" value="Unassembled WGS sequence"/>
</dbReference>
<sequence length="63" mass="6808">MDLSRLRIVSTRTRTGCRQCDSLLVACPRGAACSGSSIPGAALCLDCSWGLRCPRHGRRWTTA</sequence>